<keyword evidence="2" id="KW-1133">Transmembrane helix</keyword>
<name>A0AAD7FN85_9AGAR</name>
<protein>
    <submittedName>
        <fullName evidence="3">Uncharacterized protein</fullName>
    </submittedName>
</protein>
<keyword evidence="4" id="KW-1185">Reference proteome</keyword>
<accession>A0AAD7FN85</accession>
<evidence type="ECO:0000256" key="2">
    <source>
        <dbReference type="SAM" id="Phobius"/>
    </source>
</evidence>
<keyword evidence="2" id="KW-0812">Transmembrane</keyword>
<comment type="caution">
    <text evidence="3">The sequence shown here is derived from an EMBL/GenBank/DDBJ whole genome shotgun (WGS) entry which is preliminary data.</text>
</comment>
<keyword evidence="2" id="KW-0472">Membrane</keyword>
<sequence>MVRTSPATPPTLTMHSRSSSIPGSPGEKFYEQGAPGGAVYVVTPGGYARRLAVPLTVIFGQLALVAFVFGFLAAIHSRGQILDYRVAELTFLHPQSKTYVVTFVSQLLALFSSSLFTKAVLHLMHVYLAQPVSVANIGFWISLSKKSMVFERREIKWFVGCAIIFLATTSQSASWSSLLTPGTIVISTGLHGNEIDLTSPLFSDEDQFTAIWNATNGIGSYLAGALSSVVSASGATSADAQIGHVSVLDYNGWVHIGTTGGVLPIFYEPNRPTNGLVTSNTGPLPSIGSSFNMSMKQQGLIADVTCQAKQLNANTDPAVNRAVMPVANVTINNATLEYNVVSVSTVCPNGQAIWQDMMSSSPSLDSVAAMSCYSPADSPPNATTYSVIIDGRGKYAYGDGSLVCTVTPKTLDYIVTYTTEGYVYKNLDLEPTDPHVQPAQPWLSYAIARSIEQAFLYAQSGTSGNVIGDTLVMVFDEQQGNLDYADLMEAYLQGVVSFTGTAIKTLLAASNGPWGAQGPPANLKLERPIDGFALTTSVGWQYKEGARNYLMLLPILFIALVSILFVLIAEYQTGFRGMPSGHAGFDPGNPLHLMAAASAGGMSEAFRGLSEEDIEDGKDRRLQLAHVDGRPGFCEVRPTGF</sequence>
<organism evidence="3 4">
    <name type="scientific">Roridomyces roridus</name>
    <dbReference type="NCBI Taxonomy" id="1738132"/>
    <lineage>
        <taxon>Eukaryota</taxon>
        <taxon>Fungi</taxon>
        <taxon>Dikarya</taxon>
        <taxon>Basidiomycota</taxon>
        <taxon>Agaricomycotina</taxon>
        <taxon>Agaricomycetes</taxon>
        <taxon>Agaricomycetidae</taxon>
        <taxon>Agaricales</taxon>
        <taxon>Marasmiineae</taxon>
        <taxon>Mycenaceae</taxon>
        <taxon>Roridomyces</taxon>
    </lineage>
</organism>
<evidence type="ECO:0000256" key="1">
    <source>
        <dbReference type="SAM" id="MobiDB-lite"/>
    </source>
</evidence>
<evidence type="ECO:0000313" key="4">
    <source>
        <dbReference type="Proteomes" id="UP001221142"/>
    </source>
</evidence>
<dbReference type="EMBL" id="JARKIF010000009">
    <property type="protein sequence ID" value="KAJ7630238.1"/>
    <property type="molecule type" value="Genomic_DNA"/>
</dbReference>
<dbReference type="AlphaFoldDB" id="A0AAD7FN85"/>
<dbReference type="Proteomes" id="UP001221142">
    <property type="component" value="Unassembled WGS sequence"/>
</dbReference>
<reference evidence="3" key="1">
    <citation type="submission" date="2023-03" db="EMBL/GenBank/DDBJ databases">
        <title>Massive genome expansion in bonnet fungi (Mycena s.s.) driven by repeated elements and novel gene families across ecological guilds.</title>
        <authorList>
            <consortium name="Lawrence Berkeley National Laboratory"/>
            <person name="Harder C.B."/>
            <person name="Miyauchi S."/>
            <person name="Viragh M."/>
            <person name="Kuo A."/>
            <person name="Thoen E."/>
            <person name="Andreopoulos B."/>
            <person name="Lu D."/>
            <person name="Skrede I."/>
            <person name="Drula E."/>
            <person name="Henrissat B."/>
            <person name="Morin E."/>
            <person name="Kohler A."/>
            <person name="Barry K."/>
            <person name="LaButti K."/>
            <person name="Morin E."/>
            <person name="Salamov A."/>
            <person name="Lipzen A."/>
            <person name="Mereny Z."/>
            <person name="Hegedus B."/>
            <person name="Baldrian P."/>
            <person name="Stursova M."/>
            <person name="Weitz H."/>
            <person name="Taylor A."/>
            <person name="Grigoriev I.V."/>
            <person name="Nagy L.G."/>
            <person name="Martin F."/>
            <person name="Kauserud H."/>
        </authorList>
    </citation>
    <scope>NUCLEOTIDE SEQUENCE</scope>
    <source>
        <strain evidence="3">9284</strain>
    </source>
</reference>
<feature type="transmembrane region" description="Helical" evidence="2">
    <location>
        <begin position="51"/>
        <end position="75"/>
    </location>
</feature>
<gene>
    <name evidence="3" type="ORF">FB45DRAFT_1058278</name>
</gene>
<feature type="transmembrane region" description="Helical" evidence="2">
    <location>
        <begin position="549"/>
        <end position="569"/>
    </location>
</feature>
<feature type="transmembrane region" description="Helical" evidence="2">
    <location>
        <begin position="122"/>
        <end position="143"/>
    </location>
</feature>
<evidence type="ECO:0000313" key="3">
    <source>
        <dbReference type="EMBL" id="KAJ7630238.1"/>
    </source>
</evidence>
<feature type="region of interest" description="Disordered" evidence="1">
    <location>
        <begin position="1"/>
        <end position="25"/>
    </location>
</feature>
<feature type="compositionally biased region" description="Polar residues" evidence="1">
    <location>
        <begin position="10"/>
        <end position="22"/>
    </location>
</feature>
<proteinExistence type="predicted"/>